<dbReference type="AlphaFoldDB" id="A0A9E9C6A3"/>
<dbReference type="EMBL" id="CP113797">
    <property type="protein sequence ID" value="WAL59029.1"/>
    <property type="molecule type" value="Genomic_DNA"/>
</dbReference>
<keyword evidence="4" id="KW-1185">Reference proteome</keyword>
<sequence>MAESSYESDRPPHPRPLLTSEEAFWLSAPLRRRGGDEGKPDFNSETPVLLAPVFATMSSGKEINKDKFSQVVKFAPTESDQALKQAIERTLETGEYSNFSELCKQALRQLVSTQAPSVRSDVTLLQSQVSSLQKQMRSLQMQLARLEGALGMQQRLSLGSLEHQMSQLEERLMQQTAQLSDRLQQMESHLASHNLPTEPEEVPVHEFDPLLTRLVPLLEDF</sequence>
<keyword evidence="1" id="KW-0175">Coiled coil</keyword>
<feature type="coiled-coil region" evidence="1">
    <location>
        <begin position="122"/>
        <end position="189"/>
    </location>
</feature>
<evidence type="ECO:0000313" key="4">
    <source>
        <dbReference type="Proteomes" id="UP001163152"/>
    </source>
</evidence>
<dbReference type="Proteomes" id="UP001163152">
    <property type="component" value="Chromosome"/>
</dbReference>
<protein>
    <submittedName>
        <fullName evidence="3">Uncharacterized protein</fullName>
    </submittedName>
</protein>
<feature type="region of interest" description="Disordered" evidence="2">
    <location>
        <begin position="1"/>
        <end position="20"/>
    </location>
</feature>
<gene>
    <name evidence="3" type="ORF">OXH18_17860</name>
</gene>
<name>A0A9E9C6A3_9CYAN</name>
<accession>A0A9E9C6A3</accession>
<reference evidence="3" key="1">
    <citation type="submission" date="2022-12" db="EMBL/GenBank/DDBJ databases">
        <title>Polyphasic identification of a Novel Hot-Spring Cyanobacterium Ocullathermofonsia sinensis gen nov. sp. nov. and Genomic Insights on its Adaptations to the Thermal Habitat.</title>
        <authorList>
            <person name="Daroch M."/>
            <person name="Tang J."/>
            <person name="Jiang Y."/>
        </authorList>
    </citation>
    <scope>NUCLEOTIDE SEQUENCE</scope>
    <source>
        <strain evidence="3">PKUAC-SCTA174</strain>
    </source>
</reference>
<evidence type="ECO:0000313" key="3">
    <source>
        <dbReference type="EMBL" id="WAL59029.1"/>
    </source>
</evidence>
<organism evidence="3 4">
    <name type="scientific">Thermocoleostomius sinensis A174</name>
    <dbReference type="NCBI Taxonomy" id="2016057"/>
    <lineage>
        <taxon>Bacteria</taxon>
        <taxon>Bacillati</taxon>
        <taxon>Cyanobacteriota</taxon>
        <taxon>Cyanophyceae</taxon>
        <taxon>Oculatellales</taxon>
        <taxon>Oculatellaceae</taxon>
        <taxon>Thermocoleostomius</taxon>
    </lineage>
</organism>
<evidence type="ECO:0000256" key="1">
    <source>
        <dbReference type="SAM" id="Coils"/>
    </source>
</evidence>
<evidence type="ECO:0000256" key="2">
    <source>
        <dbReference type="SAM" id="MobiDB-lite"/>
    </source>
</evidence>
<proteinExistence type="predicted"/>
<dbReference type="KEGG" id="tsin:OXH18_17860"/>
<dbReference type="RefSeq" id="WP_268608556.1">
    <property type="nucleotide sequence ID" value="NZ_CP113797.1"/>
</dbReference>